<proteinExistence type="inferred from homology"/>
<dbReference type="InterPro" id="IPR007476">
    <property type="entry name" value="RdgC"/>
</dbReference>
<dbReference type="GO" id="GO:0043590">
    <property type="term" value="C:bacterial nucleoid"/>
    <property type="evidence" value="ECO:0007669"/>
    <property type="project" value="TreeGrafter"/>
</dbReference>
<dbReference type="PANTHER" id="PTHR38103:SF1">
    <property type="entry name" value="RECOMBINATION-ASSOCIATED PROTEIN RDGC"/>
    <property type="match status" value="1"/>
</dbReference>
<evidence type="ECO:0000256" key="2">
    <source>
        <dbReference type="ARBA" id="ARBA00008657"/>
    </source>
</evidence>
<evidence type="ECO:0000256" key="4">
    <source>
        <dbReference type="ARBA" id="ARBA00022490"/>
    </source>
</evidence>
<name>A0A0A7KXV3_AERSS</name>
<keyword evidence="5" id="KW-0233">DNA recombination</keyword>
<sequence>MNHSVLKSASVYSAKLPDINAMREHLAELAFTPLTENQLSCAGFDQNQATGELVTDLPGAGFAFVVRQDTKLIPTKIVNRKLKERIDALIAAGMRERVTRKEKQTMKDQLIVEMAATAEYETTQIHALYDQKNELLYLNTTTKRPLKVVMHLLVKCMGSLKTQTIHIDDIKMGISNRLKDYLTDSAERPEALGPFSPLQFVKLKSADTAQEMVTFKGMDLNGDRASDVVSLLEAGYQVEELELWHEPISFKLNSDFSLRAISMPDYDSDEDVEDYAHHWRQCNAANLILLSRAITDLCTMMDYQAPAEEKAA</sequence>
<evidence type="ECO:0000313" key="6">
    <source>
        <dbReference type="EMBL" id="AIZ49620.1"/>
    </source>
</evidence>
<dbReference type="RefSeq" id="WP_043150676.1">
    <property type="nucleotide sequence ID" value="NZ_CDDW01000001.1"/>
</dbReference>
<reference evidence="6" key="2">
    <citation type="journal article" date="2015" name="Vet. Microbiol.">
        <title>Variants of a genomic island in Aeromonas salmonicida subsp. salmonicida link isolates with their geographical origins.</title>
        <authorList>
            <person name="Emond-Rheault J.G."/>
            <person name="Vincent A.T."/>
            <person name="Trudel M.V."/>
            <person name="Brochu F."/>
            <person name="Boyle B."/>
            <person name="Tanaka K.H."/>
            <person name="Attere S.A."/>
            <person name="Jubinville E."/>
            <person name="Loch T.P."/>
            <person name="Winters A.D."/>
            <person name="Faisal M."/>
            <person name="Frenette M."/>
            <person name="Derome N."/>
            <person name="Charette S.J."/>
        </authorList>
    </citation>
    <scope>NUCLEOTIDE SEQUENCE</scope>
    <source>
        <strain evidence="6">HER1085</strain>
    </source>
</reference>
<dbReference type="EMBL" id="KJ626179">
    <property type="protein sequence ID" value="AIZ49620.1"/>
    <property type="molecule type" value="Genomic_DNA"/>
</dbReference>
<dbReference type="AlphaFoldDB" id="A0A0A7KXV3"/>
<dbReference type="PANTHER" id="PTHR38103">
    <property type="entry name" value="RECOMBINATION-ASSOCIATED PROTEIN RDGC"/>
    <property type="match status" value="1"/>
</dbReference>
<evidence type="ECO:0000256" key="5">
    <source>
        <dbReference type="ARBA" id="ARBA00023172"/>
    </source>
</evidence>
<dbReference type="GO" id="GO:0004527">
    <property type="term" value="F:exonuclease activity"/>
    <property type="evidence" value="ECO:0007669"/>
    <property type="project" value="UniProtKB-KW"/>
</dbReference>
<dbReference type="GO" id="GO:0006310">
    <property type="term" value="P:DNA recombination"/>
    <property type="evidence" value="ECO:0007669"/>
    <property type="project" value="UniProtKB-KW"/>
</dbReference>
<comment type="subcellular location">
    <subcellularLocation>
        <location evidence="1">Cytoplasm</location>
        <location evidence="1">Nucleoid</location>
    </subcellularLocation>
</comment>
<evidence type="ECO:0000256" key="1">
    <source>
        <dbReference type="ARBA" id="ARBA00004453"/>
    </source>
</evidence>
<comment type="similarity">
    <text evidence="2">Belongs to the RdgC family.</text>
</comment>
<evidence type="ECO:0000256" key="3">
    <source>
        <dbReference type="ARBA" id="ARBA00022296"/>
    </source>
</evidence>
<organism evidence="6">
    <name type="scientific">Aeromonas salmonicida subsp. salmonicida</name>
    <dbReference type="NCBI Taxonomy" id="29491"/>
    <lineage>
        <taxon>Bacteria</taxon>
        <taxon>Pseudomonadati</taxon>
        <taxon>Pseudomonadota</taxon>
        <taxon>Gammaproteobacteria</taxon>
        <taxon>Aeromonadales</taxon>
        <taxon>Aeromonadaceae</taxon>
        <taxon>Aeromonas</taxon>
    </lineage>
</organism>
<reference evidence="6" key="1">
    <citation type="submission" date="2014-03" db="EMBL/GenBank/DDBJ databases">
        <authorList>
            <person name="Emond-Rheault J.-G."/>
            <person name="Trudel M.V."/>
            <person name="Vincent A.T."/>
            <person name="Brochu F."/>
            <person name="Boyle B."/>
            <person name="Tanaka K.H."/>
            <person name="Attere S.A."/>
            <person name="Jubinville E."/>
            <person name="Frenette M."/>
            <person name="Derome N."/>
            <person name="Charette S.J."/>
        </authorList>
    </citation>
    <scope>NUCLEOTIDE SEQUENCE</scope>
    <source>
        <strain evidence="6">HER1085</strain>
    </source>
</reference>
<keyword evidence="6" id="KW-0540">Nuclease</keyword>
<protein>
    <recommendedName>
        <fullName evidence="3">Recombination-associated protein RdgC</fullName>
    </recommendedName>
</protein>
<dbReference type="GO" id="GO:0003690">
    <property type="term" value="F:double-stranded DNA binding"/>
    <property type="evidence" value="ECO:0007669"/>
    <property type="project" value="TreeGrafter"/>
</dbReference>
<accession>A0A0A7KXV3</accession>
<keyword evidence="6" id="KW-0378">Hydrolase</keyword>
<dbReference type="Pfam" id="PF04381">
    <property type="entry name" value="RdgC"/>
    <property type="match status" value="1"/>
</dbReference>
<dbReference type="GO" id="GO:0000018">
    <property type="term" value="P:regulation of DNA recombination"/>
    <property type="evidence" value="ECO:0007669"/>
    <property type="project" value="TreeGrafter"/>
</dbReference>
<keyword evidence="4" id="KW-0963">Cytoplasm</keyword>
<keyword evidence="6" id="KW-0269">Exonuclease</keyword>